<dbReference type="Proteomes" id="UP000265520">
    <property type="component" value="Unassembled WGS sequence"/>
</dbReference>
<reference evidence="1 2" key="1">
    <citation type="journal article" date="2018" name="Front. Plant Sci.">
        <title>Red Clover (Trifolium pratense) and Zigzag Clover (T. medium) - A Picture of Genomic Similarities and Differences.</title>
        <authorList>
            <person name="Dluhosova J."/>
            <person name="Istvanek J."/>
            <person name="Nedelnik J."/>
            <person name="Repkova J."/>
        </authorList>
    </citation>
    <scope>NUCLEOTIDE SEQUENCE [LARGE SCALE GENOMIC DNA]</scope>
    <source>
        <strain evidence="2">cv. 10/8</strain>
        <tissue evidence="1">Leaf</tissue>
    </source>
</reference>
<name>A0A392SKZ8_9FABA</name>
<evidence type="ECO:0000313" key="1">
    <source>
        <dbReference type="EMBL" id="MCI49117.1"/>
    </source>
</evidence>
<protein>
    <submittedName>
        <fullName evidence="1">Uncharacterized protein</fullName>
    </submittedName>
</protein>
<dbReference type="AlphaFoldDB" id="A0A392SKZ8"/>
<keyword evidence="2" id="KW-1185">Reference proteome</keyword>
<sequence length="25" mass="2718">MINKGTDLLDELIGVGKMPRDMTGL</sequence>
<accession>A0A392SKZ8</accession>
<organism evidence="1 2">
    <name type="scientific">Trifolium medium</name>
    <dbReference type="NCBI Taxonomy" id="97028"/>
    <lineage>
        <taxon>Eukaryota</taxon>
        <taxon>Viridiplantae</taxon>
        <taxon>Streptophyta</taxon>
        <taxon>Embryophyta</taxon>
        <taxon>Tracheophyta</taxon>
        <taxon>Spermatophyta</taxon>
        <taxon>Magnoliopsida</taxon>
        <taxon>eudicotyledons</taxon>
        <taxon>Gunneridae</taxon>
        <taxon>Pentapetalae</taxon>
        <taxon>rosids</taxon>
        <taxon>fabids</taxon>
        <taxon>Fabales</taxon>
        <taxon>Fabaceae</taxon>
        <taxon>Papilionoideae</taxon>
        <taxon>50 kb inversion clade</taxon>
        <taxon>NPAAA clade</taxon>
        <taxon>Hologalegina</taxon>
        <taxon>IRL clade</taxon>
        <taxon>Trifolieae</taxon>
        <taxon>Trifolium</taxon>
    </lineage>
</organism>
<proteinExistence type="predicted"/>
<evidence type="ECO:0000313" key="2">
    <source>
        <dbReference type="Proteomes" id="UP000265520"/>
    </source>
</evidence>
<dbReference type="EMBL" id="LXQA010396193">
    <property type="protein sequence ID" value="MCI49117.1"/>
    <property type="molecule type" value="Genomic_DNA"/>
</dbReference>
<feature type="non-terminal residue" evidence="1">
    <location>
        <position position="25"/>
    </location>
</feature>
<comment type="caution">
    <text evidence="1">The sequence shown here is derived from an EMBL/GenBank/DDBJ whole genome shotgun (WGS) entry which is preliminary data.</text>
</comment>